<reference evidence="2 3" key="1">
    <citation type="submission" date="2016-09" db="EMBL/GenBank/DDBJ databases">
        <title>Genomic Taxonomy of the Vibrionaceae.</title>
        <authorList>
            <person name="Gonzalez-Castillo A."/>
            <person name="Gomez-Gil B."/>
            <person name="Enciso-Ibarra K."/>
        </authorList>
    </citation>
    <scope>NUCLEOTIDE SEQUENCE [LARGE SCALE GENOMIC DNA]</scope>
    <source>
        <strain evidence="2 3">CAIM 1902</strain>
    </source>
</reference>
<dbReference type="RefSeq" id="WP_075715159.1">
    <property type="nucleotide sequence ID" value="NZ_AP019655.1"/>
</dbReference>
<keyword evidence="1" id="KW-0472">Membrane</keyword>
<keyword evidence="1" id="KW-1133">Transmembrane helix</keyword>
<keyword evidence="1" id="KW-0812">Transmembrane</keyword>
<evidence type="ECO:0000256" key="1">
    <source>
        <dbReference type="SAM" id="Phobius"/>
    </source>
</evidence>
<dbReference type="Proteomes" id="UP000186039">
    <property type="component" value="Unassembled WGS sequence"/>
</dbReference>
<dbReference type="EMBL" id="MJMH01000173">
    <property type="protein sequence ID" value="OLQ91431.1"/>
    <property type="molecule type" value="Genomic_DNA"/>
</dbReference>
<feature type="transmembrane region" description="Helical" evidence="1">
    <location>
        <begin position="69"/>
        <end position="89"/>
    </location>
</feature>
<accession>A0ABX3FG59</accession>
<evidence type="ECO:0000313" key="3">
    <source>
        <dbReference type="Proteomes" id="UP000186039"/>
    </source>
</evidence>
<feature type="transmembrane region" description="Helical" evidence="1">
    <location>
        <begin position="104"/>
        <end position="123"/>
    </location>
</feature>
<comment type="caution">
    <text evidence="2">The sequence shown here is derived from an EMBL/GenBank/DDBJ whole genome shotgun (WGS) entry which is preliminary data.</text>
</comment>
<proteinExistence type="predicted"/>
<organism evidence="2 3">
    <name type="scientific">Vibrio panuliri</name>
    <dbReference type="NCBI Taxonomy" id="1381081"/>
    <lineage>
        <taxon>Bacteria</taxon>
        <taxon>Pseudomonadati</taxon>
        <taxon>Pseudomonadota</taxon>
        <taxon>Gammaproteobacteria</taxon>
        <taxon>Vibrionales</taxon>
        <taxon>Vibrionaceae</taxon>
        <taxon>Vibrio</taxon>
    </lineage>
</organism>
<name>A0ABX3FG59_9VIBR</name>
<evidence type="ECO:0000313" key="2">
    <source>
        <dbReference type="EMBL" id="OLQ91431.1"/>
    </source>
</evidence>
<keyword evidence="3" id="KW-1185">Reference proteome</keyword>
<protein>
    <submittedName>
        <fullName evidence="2">Uncharacterized protein</fullName>
    </submittedName>
</protein>
<sequence length="138" mass="15759">MIGALLQGVSLIAGYFKNKQRIKAKRQERQDQLEQAVTDAQTKRIEQGDASAADLDAISLKGRGWKDEYLLVLTTAPLILTFIPDFAPYVAEGFAALKENVPEYFWYALAMVYIDTFGFRRMLRVAFEHWINKRLGVK</sequence>
<gene>
    <name evidence="2" type="ORF">BIY20_01070</name>
</gene>